<feature type="compositionally biased region" description="Gly residues" evidence="6">
    <location>
        <begin position="562"/>
        <end position="571"/>
    </location>
</feature>
<dbReference type="Proteomes" id="UP000011543">
    <property type="component" value="Unassembled WGS sequence"/>
</dbReference>
<dbReference type="Gene3D" id="3.30.9.10">
    <property type="entry name" value="D-Amino Acid Oxidase, subunit A, domain 2"/>
    <property type="match status" value="1"/>
</dbReference>
<dbReference type="InterPro" id="IPR006076">
    <property type="entry name" value="FAD-dep_OxRdtase"/>
</dbReference>
<dbReference type="InterPro" id="IPR036922">
    <property type="entry name" value="Rieske_2Fe-2S_sf"/>
</dbReference>
<evidence type="ECO:0000256" key="6">
    <source>
        <dbReference type="SAM" id="MobiDB-lite"/>
    </source>
</evidence>
<evidence type="ECO:0000313" key="11">
    <source>
        <dbReference type="Proteomes" id="UP000011543"/>
    </source>
</evidence>
<gene>
    <name evidence="8" type="ordered locus">Nmag_1556</name>
    <name evidence="9" type="ORF">C500_20311</name>
</gene>
<dbReference type="AlphaFoldDB" id="D3SU74"/>
<evidence type="ECO:0000313" key="9">
    <source>
        <dbReference type="EMBL" id="ELY23170.1"/>
    </source>
</evidence>
<dbReference type="PANTHER" id="PTHR13847">
    <property type="entry name" value="SARCOSINE DEHYDROGENASE-RELATED"/>
    <property type="match status" value="1"/>
</dbReference>
<name>D3SU74_NATMM</name>
<dbReference type="InterPro" id="IPR038010">
    <property type="entry name" value="YhfW_C"/>
</dbReference>
<dbReference type="CDD" id="cd03477">
    <property type="entry name" value="Rieske_YhfW_C"/>
    <property type="match status" value="1"/>
</dbReference>
<dbReference type="InterPro" id="IPR036188">
    <property type="entry name" value="FAD/NAD-bd_sf"/>
</dbReference>
<dbReference type="EMBL" id="CP001932">
    <property type="protein sequence ID" value="ADD05132.1"/>
    <property type="molecule type" value="Genomic_DNA"/>
</dbReference>
<dbReference type="GO" id="GO:0046872">
    <property type="term" value="F:metal ion binding"/>
    <property type="evidence" value="ECO:0007669"/>
    <property type="project" value="UniProtKB-KW"/>
</dbReference>
<evidence type="ECO:0000313" key="10">
    <source>
        <dbReference type="Proteomes" id="UP000001879"/>
    </source>
</evidence>
<evidence type="ECO:0000259" key="7">
    <source>
        <dbReference type="PROSITE" id="PS51296"/>
    </source>
</evidence>
<dbReference type="GO" id="GO:0051537">
    <property type="term" value="F:2 iron, 2 sulfur cluster binding"/>
    <property type="evidence" value="ECO:0007669"/>
    <property type="project" value="UniProtKB-KW"/>
</dbReference>
<reference evidence="9 11" key="3">
    <citation type="journal article" date="2014" name="PLoS Genet.">
        <title>Phylogenetically driven sequencing of extremely halophilic archaea reveals strategies for static and dynamic osmo-response.</title>
        <authorList>
            <person name="Becker E.A."/>
            <person name="Seitzer P.M."/>
            <person name="Tritt A."/>
            <person name="Larsen D."/>
            <person name="Krusor M."/>
            <person name="Yao A.I."/>
            <person name="Wu D."/>
            <person name="Madern D."/>
            <person name="Eisen J.A."/>
            <person name="Darling A.E."/>
            <person name="Facciotti M.T."/>
        </authorList>
    </citation>
    <scope>NUCLEOTIDE SEQUENCE [LARGE SCALE GENOMIC DNA]</scope>
    <source>
        <strain evidence="11">ATCC 43099 / DSM 3394 / CCM 3739 / CIP 104546 / IAM 13178 / JCM 8861 / NBRC 102185 / NCIMB 2190 / MS3</strain>
        <strain evidence="9">MS-3</strain>
    </source>
</reference>
<dbReference type="eggNOG" id="arCOG02852">
    <property type="taxonomic scope" value="Archaea"/>
</dbReference>
<dbReference type="PATRIC" id="fig|547559.17.peg.4010"/>
<dbReference type="Pfam" id="PF01266">
    <property type="entry name" value="DAO"/>
    <property type="match status" value="1"/>
</dbReference>
<proteinExistence type="predicted"/>
<reference evidence="8" key="4">
    <citation type="submission" date="2016-09" db="EMBL/GenBank/DDBJ databases">
        <authorList>
            <person name="Pfeiffer F."/>
        </authorList>
    </citation>
    <scope>NUCLEOTIDE SEQUENCE</scope>
    <source>
        <strain evidence="8">ATCC 43099</strain>
    </source>
</reference>
<evidence type="ECO:0000256" key="1">
    <source>
        <dbReference type="ARBA" id="ARBA00022714"/>
    </source>
</evidence>
<dbReference type="STRING" id="547559.Nmag_1556"/>
<dbReference type="GO" id="GO:0016020">
    <property type="term" value="C:membrane"/>
    <property type="evidence" value="ECO:0007669"/>
    <property type="project" value="InterPro"/>
</dbReference>
<dbReference type="Proteomes" id="UP000001879">
    <property type="component" value="Chromosome"/>
</dbReference>
<keyword evidence="1" id="KW-0001">2Fe-2S</keyword>
<keyword evidence="3" id="KW-0408">Iron</keyword>
<dbReference type="PaxDb" id="547559-Nmag_1556"/>
<organism evidence="8 10">
    <name type="scientific">Natrialba magadii (strain ATCC 43099 / DSM 3394 / CCM 3739 / CIP 104546 / IAM 13178 / JCM 8861 / NBRC 102185 / NCIMB 2190 / MS3)</name>
    <name type="common">Natronobacterium magadii</name>
    <dbReference type="NCBI Taxonomy" id="547559"/>
    <lineage>
        <taxon>Archaea</taxon>
        <taxon>Methanobacteriati</taxon>
        <taxon>Methanobacteriota</taxon>
        <taxon>Stenosarchaea group</taxon>
        <taxon>Halobacteria</taxon>
        <taxon>Halobacteriales</taxon>
        <taxon>Natrialbaceae</taxon>
        <taxon>Natrialba</taxon>
    </lineage>
</organism>
<dbReference type="OrthoDB" id="5623at2157"/>
<dbReference type="Pfam" id="PF00355">
    <property type="entry name" value="Rieske"/>
    <property type="match status" value="1"/>
</dbReference>
<reference evidence="8 10" key="2">
    <citation type="journal article" date="2012" name="BMC Genomics">
        <title>A comparative genomics perspective on the genetic content of the alkaliphilic haloarchaeon Natrialba magadii ATCC 43099T.</title>
        <authorList>
            <person name="Siddaramappa S."/>
            <person name="Challacombe J.F."/>
            <person name="Decastro R.E."/>
            <person name="Pfeiffer F."/>
            <person name="Sastre D.E."/>
            <person name="Gimenez M.I."/>
            <person name="Paggi R.A."/>
            <person name="Detter J.C."/>
            <person name="Davenport K.W."/>
            <person name="Goodwin L.A."/>
            <person name="Kyrpides N."/>
            <person name="Tapia R."/>
            <person name="Pitluck S."/>
            <person name="Lucas S."/>
            <person name="Woyke T."/>
            <person name="Maupin-Furlow J.A."/>
        </authorList>
    </citation>
    <scope>NUCLEOTIDE SEQUENCE [LARGE SCALE GENOMIC DNA]</scope>
    <source>
        <strain evidence="8">ATCC 43099</strain>
        <strain evidence="10">ATCC 43099 / DSM 3394 / CCM 3739 / CIP 104546 / IAM 13178 / JCM 8861 / NBRC 102185 / NCIMB 2190 / MS3</strain>
    </source>
</reference>
<keyword evidence="2" id="KW-0479">Metal-binding</keyword>
<evidence type="ECO:0000256" key="3">
    <source>
        <dbReference type="ARBA" id="ARBA00023004"/>
    </source>
</evidence>
<keyword evidence="10" id="KW-1185">Reference proteome</keyword>
<evidence type="ECO:0000256" key="2">
    <source>
        <dbReference type="ARBA" id="ARBA00022723"/>
    </source>
</evidence>
<keyword evidence="5" id="KW-1015">Disulfide bond</keyword>
<dbReference type="eggNOG" id="arCOG00755">
    <property type="taxonomic scope" value="Archaea"/>
</dbReference>
<dbReference type="PROSITE" id="PS51296">
    <property type="entry name" value="RIESKE"/>
    <property type="match status" value="1"/>
</dbReference>
<dbReference type="InterPro" id="IPR005805">
    <property type="entry name" value="Rieske_Fe-S_prot_C"/>
</dbReference>
<dbReference type="KEGG" id="nmg:Nmag_1556"/>
<dbReference type="RefSeq" id="WP_004217409.1">
    <property type="nucleotide sequence ID" value="NC_013922.1"/>
</dbReference>
<dbReference type="InterPro" id="IPR017941">
    <property type="entry name" value="Rieske_2Fe-2S"/>
</dbReference>
<dbReference type="EMBL" id="AOHS01000063">
    <property type="protein sequence ID" value="ELY23170.1"/>
    <property type="molecule type" value="Genomic_DNA"/>
</dbReference>
<evidence type="ECO:0000256" key="5">
    <source>
        <dbReference type="ARBA" id="ARBA00023157"/>
    </source>
</evidence>
<sequence length="604" mass="64217">MTAPDPDSSFSCDPRLPGEPTPVWLAEPADAALDEPPADATGGPVDESADESVPALTTDHTVDVCVVGAGIAGLSTALELRERGKTVAVLERDRIAAGITGKSTAKLTSQHGAIYDYLRREFGRRETKQYAAVQEEAIDAVERRIEEFGIDCGFERQPSYLYGNDRDTIEREADAAKLAGLPATFVTSVPPFERAQAAVRFDDQAWFHPRQYLLGIADVLQEDDGAAVYEGTRVTDVESGTPCRVQTESATVTAEQVVLATGFPILDRAGYFARMHPKRSYVLALRLDGEPPEGMYYRTGDNYRSVRTYRGAGGGEDGSNGGENDDSDSRGDGSNNGDSEALLLVGGENHKTGQGGSTAERYRTLLEWARERFPVESVAYRWSNQDYKPVDKVPFVGRVGAGAQNVYVATGFRGWGMTNGVAAGQLLAALIDGRKPPERKLFDPMRVTPKASAGKTITENVDAVSEFATDWLRALLTPELRSLDPGEGTVIRSGGKPVACARDADGDLHATSAVCTHMYCLVEWNDAECSWDCPCHGSRFAPDGEVLQGPANEGLSSASIDDGGGGGGVGDSAGAETGVSIDIDRGGVGSGSGSEERDGGEGED</sequence>
<keyword evidence="4" id="KW-0411">Iron-sulfur</keyword>
<feature type="domain" description="Rieske" evidence="7">
    <location>
        <begin position="475"/>
        <end position="569"/>
    </location>
</feature>
<dbReference type="Gene3D" id="3.50.50.60">
    <property type="entry name" value="FAD/NAD(P)-binding domain"/>
    <property type="match status" value="1"/>
</dbReference>
<protein>
    <submittedName>
        <fullName evidence="8 9">FAD-dependent oxidoreductase</fullName>
    </submittedName>
</protein>
<reference evidence="10" key="1">
    <citation type="submission" date="2010-02" db="EMBL/GenBank/DDBJ databases">
        <title>Complete sequence of chromosome of Natrialba magadii ATCC 43099.</title>
        <authorList>
            <consortium name="US DOE Joint Genome Institute"/>
            <person name="Lucas S."/>
            <person name="Copeland A."/>
            <person name="Lapidus A."/>
            <person name="Cheng J.-F."/>
            <person name="Bruce D."/>
            <person name="Goodwin L."/>
            <person name="Pitluck S."/>
            <person name="Davenport K."/>
            <person name="Saunders E."/>
            <person name="Detter J.C."/>
            <person name="Han C."/>
            <person name="Tapia R."/>
            <person name="Land M."/>
            <person name="Hauser L."/>
            <person name="Kyrpides N."/>
            <person name="Mikhailova N."/>
            <person name="De Castro R.E."/>
            <person name="Maupin-Furlow J.A."/>
            <person name="Woyke T."/>
        </authorList>
    </citation>
    <scope>NUCLEOTIDE SEQUENCE [LARGE SCALE GENOMIC DNA]</scope>
    <source>
        <strain evidence="10">ATCC 43099 / DSM 3394 / CCM 3739 / CIP 104546 / IAM 13178 / JCM 8861 / NBRC 102185 / NCIMB 2190 / MS3</strain>
    </source>
</reference>
<feature type="region of interest" description="Disordered" evidence="6">
    <location>
        <begin position="307"/>
        <end position="341"/>
    </location>
</feature>
<dbReference type="SUPFAM" id="SSF50022">
    <property type="entry name" value="ISP domain"/>
    <property type="match status" value="1"/>
</dbReference>
<evidence type="ECO:0000256" key="4">
    <source>
        <dbReference type="ARBA" id="ARBA00023014"/>
    </source>
</evidence>
<dbReference type="SUPFAM" id="SSF51905">
    <property type="entry name" value="FAD/NAD(P)-binding domain"/>
    <property type="match status" value="1"/>
</dbReference>
<feature type="region of interest" description="Disordered" evidence="6">
    <location>
        <begin position="1"/>
        <end position="53"/>
    </location>
</feature>
<evidence type="ECO:0000313" key="8">
    <source>
        <dbReference type="EMBL" id="ADD05132.1"/>
    </source>
</evidence>
<accession>D3SU74</accession>
<dbReference type="HOGENOM" id="CLU_007884_15_1_2"/>
<feature type="compositionally biased region" description="Basic and acidic residues" evidence="6">
    <location>
        <begin position="594"/>
        <end position="604"/>
    </location>
</feature>
<dbReference type="PANTHER" id="PTHR13847:SF274">
    <property type="entry name" value="RIESKE 2FE-2S IRON-SULFUR PROTEIN YHFW-RELATED"/>
    <property type="match status" value="1"/>
</dbReference>
<dbReference type="PRINTS" id="PR00162">
    <property type="entry name" value="RIESKE"/>
</dbReference>
<dbReference type="GeneID" id="8824390"/>
<feature type="compositionally biased region" description="Gly residues" evidence="6">
    <location>
        <begin position="311"/>
        <end position="321"/>
    </location>
</feature>
<dbReference type="GO" id="GO:0005737">
    <property type="term" value="C:cytoplasm"/>
    <property type="evidence" value="ECO:0007669"/>
    <property type="project" value="TreeGrafter"/>
</dbReference>
<feature type="region of interest" description="Disordered" evidence="6">
    <location>
        <begin position="546"/>
        <end position="604"/>
    </location>
</feature>
<dbReference type="Gene3D" id="2.102.10.10">
    <property type="entry name" value="Rieske [2Fe-2S] iron-sulphur domain"/>
    <property type="match status" value="1"/>
</dbReference>